<dbReference type="FunFam" id="3.90.550.10:FF:000002">
    <property type="entry name" value="UTP--glucose-1-phosphate uridylyltransferase"/>
    <property type="match status" value="1"/>
</dbReference>
<dbReference type="GO" id="GO:0003983">
    <property type="term" value="F:UTP:glucose-1-phosphate uridylyltransferase activity"/>
    <property type="evidence" value="ECO:0007669"/>
    <property type="project" value="UniProtKB-EC"/>
</dbReference>
<proteinExistence type="inferred from homology"/>
<reference evidence="12 13" key="1">
    <citation type="journal article" date="2021" name="Cell">
        <title>Tracing the genetic footprints of vertebrate landing in non-teleost ray-finned fishes.</title>
        <authorList>
            <person name="Bi X."/>
            <person name="Wang K."/>
            <person name="Yang L."/>
            <person name="Pan H."/>
            <person name="Jiang H."/>
            <person name="Wei Q."/>
            <person name="Fang M."/>
            <person name="Yu H."/>
            <person name="Zhu C."/>
            <person name="Cai Y."/>
            <person name="He Y."/>
            <person name="Gan X."/>
            <person name="Zeng H."/>
            <person name="Yu D."/>
            <person name="Zhu Y."/>
            <person name="Jiang H."/>
            <person name="Qiu Q."/>
            <person name="Yang H."/>
            <person name="Zhang Y.E."/>
            <person name="Wang W."/>
            <person name="Zhu M."/>
            <person name="He S."/>
            <person name="Zhang G."/>
        </authorList>
    </citation>
    <scope>NUCLEOTIDE SEQUENCE [LARGE SCALE GENOMIC DNA]</scope>
    <source>
        <strain evidence="12">Bchr_013</strain>
    </source>
</reference>
<evidence type="ECO:0000256" key="7">
    <source>
        <dbReference type="ARBA" id="ARBA00022695"/>
    </source>
</evidence>
<evidence type="ECO:0000256" key="6">
    <source>
        <dbReference type="ARBA" id="ARBA00022679"/>
    </source>
</evidence>
<protein>
    <recommendedName>
        <fullName evidence="5">UTP--glucose-1-phosphate uridylyltransferase</fullName>
        <ecNumber evidence="4">2.7.7.9</ecNumber>
    </recommendedName>
    <alternativeName>
        <fullName evidence="9">UDP-glucose pyrophosphorylase</fullName>
    </alternativeName>
</protein>
<dbReference type="PIRSF" id="PIRSF000806">
    <property type="entry name" value="UDPGP"/>
    <property type="match status" value="1"/>
</dbReference>
<dbReference type="InterPro" id="IPR029044">
    <property type="entry name" value="Nucleotide-diphossugar_trans"/>
</dbReference>
<feature type="binding site" evidence="11">
    <location>
        <position position="202"/>
    </location>
    <ligand>
        <name>substrate</name>
    </ligand>
</feature>
<dbReference type="Pfam" id="PF01704">
    <property type="entry name" value="UDPGP"/>
    <property type="match status" value="1"/>
</dbReference>
<evidence type="ECO:0000256" key="10">
    <source>
        <dbReference type="ARBA" id="ARBA00047432"/>
    </source>
</evidence>
<name>A0A8X7XJK4_POLSE</name>
<comment type="subunit">
    <text evidence="3">Homooctamer.</text>
</comment>
<keyword evidence="7 12" id="KW-0548">Nucleotidyltransferase</keyword>
<comment type="caution">
    <text evidence="12">The sequence shown here is derived from an EMBL/GenBank/DDBJ whole genome shotgun (WGS) entry which is preliminary data.</text>
</comment>
<keyword evidence="13" id="KW-1185">Reference proteome</keyword>
<dbReference type="EMBL" id="JAATIS010000220">
    <property type="protein sequence ID" value="KAG2469523.1"/>
    <property type="molecule type" value="Genomic_DNA"/>
</dbReference>
<evidence type="ECO:0000256" key="3">
    <source>
        <dbReference type="ARBA" id="ARBA00011823"/>
    </source>
</evidence>
<feature type="non-terminal residue" evidence="12">
    <location>
        <position position="486"/>
    </location>
</feature>
<organism evidence="12 13">
    <name type="scientific">Polypterus senegalus</name>
    <name type="common">Senegal bichir</name>
    <dbReference type="NCBI Taxonomy" id="55291"/>
    <lineage>
        <taxon>Eukaryota</taxon>
        <taxon>Metazoa</taxon>
        <taxon>Chordata</taxon>
        <taxon>Craniata</taxon>
        <taxon>Vertebrata</taxon>
        <taxon>Euteleostomi</taxon>
        <taxon>Actinopterygii</taxon>
        <taxon>Polypteriformes</taxon>
        <taxon>Polypteridae</taxon>
        <taxon>Polypterus</taxon>
    </lineage>
</organism>
<evidence type="ECO:0000256" key="11">
    <source>
        <dbReference type="PIRSR" id="PIRSR000806-1"/>
    </source>
</evidence>
<comment type="catalytic activity">
    <reaction evidence="10">
        <text>alpha-D-glucose 1-phosphate + UTP + H(+) = UDP-alpha-D-glucose + diphosphate</text>
        <dbReference type="Rhea" id="RHEA:19889"/>
        <dbReference type="ChEBI" id="CHEBI:15378"/>
        <dbReference type="ChEBI" id="CHEBI:33019"/>
        <dbReference type="ChEBI" id="CHEBI:46398"/>
        <dbReference type="ChEBI" id="CHEBI:58601"/>
        <dbReference type="ChEBI" id="CHEBI:58885"/>
        <dbReference type="EC" id="2.7.7.9"/>
    </reaction>
    <physiologicalReaction direction="left-to-right" evidence="10">
        <dbReference type="Rhea" id="RHEA:19890"/>
    </physiologicalReaction>
</comment>
<dbReference type="Gene3D" id="3.90.550.10">
    <property type="entry name" value="Spore Coat Polysaccharide Biosynthesis Protein SpsA, Chain A"/>
    <property type="match status" value="1"/>
</dbReference>
<evidence type="ECO:0000256" key="2">
    <source>
        <dbReference type="ARBA" id="ARBA00010401"/>
    </source>
</evidence>
<dbReference type="CDD" id="cd00897">
    <property type="entry name" value="UGPase_euk"/>
    <property type="match status" value="1"/>
</dbReference>
<evidence type="ECO:0000256" key="9">
    <source>
        <dbReference type="ARBA" id="ARBA00031959"/>
    </source>
</evidence>
<dbReference type="GO" id="GO:0006011">
    <property type="term" value="P:UDP-alpha-D-glucose metabolic process"/>
    <property type="evidence" value="ECO:0007669"/>
    <property type="project" value="InterPro"/>
</dbReference>
<evidence type="ECO:0000256" key="1">
    <source>
        <dbReference type="ARBA" id="ARBA00004964"/>
    </source>
</evidence>
<dbReference type="InterPro" id="IPR002618">
    <property type="entry name" value="UDPGP_fam"/>
</dbReference>
<comment type="function">
    <text evidence="8">UTP--glucose-1-phosphate uridylyltransferase catalyzing the conversion of glucose-1-phosphate into UDP-glucose, a crucial precursor for the production of glycogen.</text>
</comment>
<evidence type="ECO:0000256" key="5">
    <source>
        <dbReference type="ARBA" id="ARBA00019048"/>
    </source>
</evidence>
<dbReference type="PANTHER" id="PTHR43511">
    <property type="match status" value="1"/>
</dbReference>
<evidence type="ECO:0000256" key="8">
    <source>
        <dbReference type="ARBA" id="ARBA00023579"/>
    </source>
</evidence>
<dbReference type="EC" id="2.7.7.9" evidence="4"/>
<comment type="similarity">
    <text evidence="2">Belongs to the UDPGP type 1 family.</text>
</comment>
<keyword evidence="6" id="KW-0808">Transferase</keyword>
<dbReference type="Proteomes" id="UP000886611">
    <property type="component" value="Unassembled WGS sequence"/>
</dbReference>
<feature type="non-terminal residue" evidence="12">
    <location>
        <position position="1"/>
    </location>
</feature>
<dbReference type="FunFam" id="2.160.10.10:FF:000001">
    <property type="entry name" value="UTP--glucose-1-phosphate uridylyltransferase"/>
    <property type="match status" value="1"/>
</dbReference>
<dbReference type="SUPFAM" id="SSF53448">
    <property type="entry name" value="Nucleotide-diphospho-sugar transferases"/>
    <property type="match status" value="1"/>
</dbReference>
<evidence type="ECO:0000313" key="13">
    <source>
        <dbReference type="Proteomes" id="UP000886611"/>
    </source>
</evidence>
<comment type="pathway">
    <text evidence="1">Glycan biosynthesis; glycogen biosynthesis.</text>
</comment>
<sequence>MTALVAIPPLILVGYYIPRLSLRGGPPTRMHDKLHPVLRDDWKKFQQLYKQFIQRERPTSVWEKICKPPAETIQAYESLCMKPLPTDVSSLLEKLVVLKLNGGLGTYMGVPGPKGLMNIRDKNNFLDFTVQQIEHLNQTYGSDVPLVLMNSPFTDEETQQSLQKYSKCPIHIHTFVHSRFPPLHKDTRLPMLSLENWFLSGHGDVYASLCHSGLIELFLAQGKEILFISNIDNLGATVDLHILSEMLHRDLQNPETTCDFLMEVTDRTQADSKGGSLIEIDGKLRLLEIAQVPPEHVEDFLSVSEFKIFNTNNLWVSLKALQILTKQDSIHLEVIANRQILPGGQDIIRLETAAGSAIGSFSHPRGVNVPRSRFLPVKTTSDLLLVKSNLYHLCNGSFILCEEREFDTIPLVKLGTHFSKVRDLQIRFENIPNVVELDHLTVSGDVTFGKDVVLKLQDDAAHLKFLRLASFWTVLPVAKAGIGNEA</sequence>
<dbReference type="Gene3D" id="2.160.10.10">
    <property type="entry name" value="Hexapeptide repeat proteins"/>
    <property type="match status" value="1"/>
</dbReference>
<dbReference type="InterPro" id="IPR016267">
    <property type="entry name" value="UDPGP_trans"/>
</dbReference>
<evidence type="ECO:0000256" key="4">
    <source>
        <dbReference type="ARBA" id="ARBA00012415"/>
    </source>
</evidence>
<dbReference type="AlphaFoldDB" id="A0A8X7XJK4"/>
<evidence type="ECO:0000313" key="12">
    <source>
        <dbReference type="EMBL" id="KAG2469523.1"/>
    </source>
</evidence>
<gene>
    <name evidence="12" type="primary">Ugp2_0</name>
    <name evidence="12" type="ORF">GTO96_0004458</name>
</gene>
<accession>A0A8X7XJK4</accession>